<dbReference type="Proteomes" id="UP000013049">
    <property type="component" value="Unassembled WGS sequence"/>
</dbReference>
<accession>N8V008</accession>
<dbReference type="EMBL" id="APPC01000016">
    <property type="protein sequence ID" value="ENU92955.1"/>
    <property type="molecule type" value="Genomic_DNA"/>
</dbReference>
<evidence type="ECO:0000313" key="1">
    <source>
        <dbReference type="EMBL" id="ENU92955.1"/>
    </source>
</evidence>
<proteinExistence type="predicted"/>
<organism evidence="1 2">
    <name type="scientific">Acinetobacter vivianii</name>
    <dbReference type="NCBI Taxonomy" id="1776742"/>
    <lineage>
        <taxon>Bacteria</taxon>
        <taxon>Pseudomonadati</taxon>
        <taxon>Pseudomonadota</taxon>
        <taxon>Gammaproteobacteria</taxon>
        <taxon>Moraxellales</taxon>
        <taxon>Moraxellaceae</taxon>
        <taxon>Acinetobacter</taxon>
    </lineage>
</organism>
<dbReference type="InterPro" id="IPR036397">
    <property type="entry name" value="RNaseH_sf"/>
</dbReference>
<dbReference type="RefSeq" id="WP_004771312.1">
    <property type="nucleotide sequence ID" value="NZ_KB849357.1"/>
</dbReference>
<dbReference type="InterPro" id="IPR012337">
    <property type="entry name" value="RNaseH-like_sf"/>
</dbReference>
<dbReference type="Gene3D" id="3.30.420.10">
    <property type="entry name" value="Ribonuclease H-like superfamily/Ribonuclease H"/>
    <property type="match status" value="1"/>
</dbReference>
<sequence length="228" mass="25468">MNAIILDTETNTLHGLPIEIAHVPFSFMNGEARVFGDRAFEQRYACNQPISYGAMAVHHILEADLVGMPFYKSFQLPQGIEYIIGHNIDYDLTAIAQCGIDTTNIKAICTLALAREAWPTAESHNISALTYMLMEGGVLARQRLREAHNAKADVMLTAFILKSITRELNITNLEDLYLASENARIPKIMPVGKYKGTPIKNLPADYVAWFLKQSDVNPFLRKALESRG</sequence>
<protein>
    <recommendedName>
        <fullName evidence="3">Exonuclease domain-containing protein</fullName>
    </recommendedName>
</protein>
<reference evidence="1 2" key="1">
    <citation type="submission" date="2013-02" db="EMBL/GenBank/DDBJ databases">
        <title>The Genome Sequence of Acinetobacter sp. NIPH 758.</title>
        <authorList>
            <consortium name="The Broad Institute Genome Sequencing Platform"/>
            <consortium name="The Broad Institute Genome Sequencing Center for Infectious Disease"/>
            <person name="Cerqueira G."/>
            <person name="Feldgarden M."/>
            <person name="Courvalin P."/>
            <person name="Perichon B."/>
            <person name="Grillot-Courvalin C."/>
            <person name="Clermont D."/>
            <person name="Rocha E."/>
            <person name="Yoon E.-J."/>
            <person name="Nemec A."/>
            <person name="Walker B."/>
            <person name="Young S.K."/>
            <person name="Zeng Q."/>
            <person name="Gargeya S."/>
            <person name="Fitzgerald M."/>
            <person name="Haas B."/>
            <person name="Abouelleil A."/>
            <person name="Alvarado L."/>
            <person name="Arachchi H.M."/>
            <person name="Berlin A.M."/>
            <person name="Chapman S.B."/>
            <person name="Dewar J."/>
            <person name="Goldberg J."/>
            <person name="Griggs A."/>
            <person name="Gujja S."/>
            <person name="Hansen M."/>
            <person name="Howarth C."/>
            <person name="Imamovic A."/>
            <person name="Larimer J."/>
            <person name="McCowan C."/>
            <person name="Murphy C."/>
            <person name="Neiman D."/>
            <person name="Pearson M."/>
            <person name="Priest M."/>
            <person name="Roberts A."/>
            <person name="Saif S."/>
            <person name="Shea T."/>
            <person name="Sisk P."/>
            <person name="Sykes S."/>
            <person name="Wortman J."/>
            <person name="Nusbaum C."/>
            <person name="Birren B."/>
        </authorList>
    </citation>
    <scope>NUCLEOTIDE SEQUENCE [LARGE SCALE GENOMIC DNA]</scope>
    <source>
        <strain evidence="1 2">NIPH 758</strain>
    </source>
</reference>
<dbReference type="eggNOG" id="COG0847">
    <property type="taxonomic scope" value="Bacteria"/>
</dbReference>
<dbReference type="AlphaFoldDB" id="N8V008"/>
<evidence type="ECO:0008006" key="3">
    <source>
        <dbReference type="Google" id="ProtNLM"/>
    </source>
</evidence>
<name>N8V008_9GAMM</name>
<comment type="caution">
    <text evidence="1">The sequence shown here is derived from an EMBL/GenBank/DDBJ whole genome shotgun (WGS) entry which is preliminary data.</text>
</comment>
<dbReference type="HOGENOM" id="CLU_047806_8_1_6"/>
<gene>
    <name evidence="1" type="ORF">F971_01942</name>
</gene>
<dbReference type="Pfam" id="PF12843">
    <property type="entry name" value="QSregVF_b"/>
    <property type="match status" value="1"/>
</dbReference>
<evidence type="ECO:0000313" key="2">
    <source>
        <dbReference type="Proteomes" id="UP000013049"/>
    </source>
</evidence>
<dbReference type="SUPFAM" id="SSF53098">
    <property type="entry name" value="Ribonuclease H-like"/>
    <property type="match status" value="1"/>
</dbReference>
<dbReference type="PATRIC" id="fig|1217712.3.peg.1864"/>
<dbReference type="CDD" id="cd06127">
    <property type="entry name" value="DEDDh"/>
    <property type="match status" value="1"/>
</dbReference>
<dbReference type="GO" id="GO:0003676">
    <property type="term" value="F:nucleic acid binding"/>
    <property type="evidence" value="ECO:0007669"/>
    <property type="project" value="InterPro"/>
</dbReference>
<dbReference type="InterPro" id="IPR024530">
    <property type="entry name" value="QSregVF_b"/>
</dbReference>